<evidence type="ECO:0000256" key="1">
    <source>
        <dbReference type="SAM" id="MobiDB-lite"/>
    </source>
</evidence>
<evidence type="ECO:0000313" key="3">
    <source>
        <dbReference type="EMBL" id="CEM18432.1"/>
    </source>
</evidence>
<feature type="transmembrane region" description="Helical" evidence="2">
    <location>
        <begin position="228"/>
        <end position="247"/>
    </location>
</feature>
<dbReference type="VEuPathDB" id="CryptoDB:Cvel_18793"/>
<organism evidence="3">
    <name type="scientific">Chromera velia CCMP2878</name>
    <dbReference type="NCBI Taxonomy" id="1169474"/>
    <lineage>
        <taxon>Eukaryota</taxon>
        <taxon>Sar</taxon>
        <taxon>Alveolata</taxon>
        <taxon>Colpodellida</taxon>
        <taxon>Chromeraceae</taxon>
        <taxon>Chromera</taxon>
    </lineage>
</organism>
<feature type="region of interest" description="Disordered" evidence="1">
    <location>
        <begin position="189"/>
        <end position="215"/>
    </location>
</feature>
<keyword evidence="2" id="KW-1133">Transmembrane helix</keyword>
<dbReference type="InterPro" id="IPR029039">
    <property type="entry name" value="Flavoprotein-like_sf"/>
</dbReference>
<keyword evidence="2" id="KW-0472">Membrane</keyword>
<protein>
    <submittedName>
        <fullName evidence="3">Uncharacterized protein</fullName>
    </submittedName>
</protein>
<dbReference type="EMBL" id="CDMZ01000637">
    <property type="protein sequence ID" value="CEM18432.1"/>
    <property type="molecule type" value="Genomic_DNA"/>
</dbReference>
<accession>A0A0G4FTZ3</accession>
<reference evidence="3" key="1">
    <citation type="submission" date="2014-11" db="EMBL/GenBank/DDBJ databases">
        <authorList>
            <person name="Otto D Thomas"/>
            <person name="Naeem Raeece"/>
        </authorList>
    </citation>
    <scope>NUCLEOTIDE SEQUENCE</scope>
</reference>
<keyword evidence="2" id="KW-0812">Transmembrane</keyword>
<dbReference type="SUPFAM" id="SSF52218">
    <property type="entry name" value="Flavoproteins"/>
    <property type="match status" value="1"/>
</dbReference>
<dbReference type="Gene3D" id="3.40.50.360">
    <property type="match status" value="1"/>
</dbReference>
<name>A0A0G4FTZ3_9ALVE</name>
<evidence type="ECO:0000256" key="2">
    <source>
        <dbReference type="SAM" id="Phobius"/>
    </source>
</evidence>
<sequence>MTSPKYAYVDIVCAGAAAWDCAEILEKRLRDAESRDGKTVPCRKIRGGSFKEAIALQEEAPIEEKKKGLLVVILETVVQGIETSGDGEPPEEALQLMRFLRKLEAKSLEGTPVAVLSLGTCPCANSTASLGELAFSVGVKAEKLLLKAGASKVVPTGKAQVNVEGPEVRVVPWIRSLLVASGVETAQKEGEAVGGSGNTQVTTAPASGKGGLGKGLSEAESGSSVSSIVALSGILLLCTCVSAFFLMKKRTK</sequence>
<proteinExistence type="predicted"/>
<dbReference type="AlphaFoldDB" id="A0A0G4FTZ3"/>
<gene>
    <name evidence="3" type="ORF">Cvel_18793</name>
</gene>